<dbReference type="Gene3D" id="3.30.1820.10">
    <property type="entry name" value="Lp2179-like"/>
    <property type="match status" value="1"/>
</dbReference>
<reference evidence="1 2" key="1">
    <citation type="journal article" date="2015" name="Genome Announc.">
        <title>Expanding the biotechnology potential of lactobacilli through comparative genomics of 213 strains and associated genera.</title>
        <authorList>
            <person name="Sun Z."/>
            <person name="Harris H.M."/>
            <person name="McCann A."/>
            <person name="Guo C."/>
            <person name="Argimon S."/>
            <person name="Zhang W."/>
            <person name="Yang X."/>
            <person name="Jeffery I.B."/>
            <person name="Cooney J.C."/>
            <person name="Kagawa T.F."/>
            <person name="Liu W."/>
            <person name="Song Y."/>
            <person name="Salvetti E."/>
            <person name="Wrobel A."/>
            <person name="Rasinkangas P."/>
            <person name="Parkhill J."/>
            <person name="Rea M.C."/>
            <person name="O'Sullivan O."/>
            <person name="Ritari J."/>
            <person name="Douillard F.P."/>
            <person name="Paul Ross R."/>
            <person name="Yang R."/>
            <person name="Briner A.E."/>
            <person name="Felis G.E."/>
            <person name="de Vos W.M."/>
            <person name="Barrangou R."/>
            <person name="Klaenhammer T.R."/>
            <person name="Caufield P.W."/>
            <person name="Cui Y."/>
            <person name="Zhang H."/>
            <person name="O'Toole P.W."/>
        </authorList>
    </citation>
    <scope>NUCLEOTIDE SEQUENCE [LARGE SCALE GENOMIC DNA]</scope>
    <source>
        <strain evidence="1 2">DSM 17758</strain>
    </source>
</reference>
<sequence>MAKDEVKVLGDERVFKISSKIKKYALLDVGFVKSNRGRFQLERPLNGETPYGASYKLKVTIGEDLDTLKMAVTDPSGLKAVNIFKDEKNVSVVEQFNFQIENLVERDILVVAPA</sequence>
<dbReference type="OrthoDB" id="2166222at2"/>
<dbReference type="AlphaFoldDB" id="A0A0R1VZD3"/>
<dbReference type="EMBL" id="AZFX01000087">
    <property type="protein sequence ID" value="KRM08505.1"/>
    <property type="molecule type" value="Genomic_DNA"/>
</dbReference>
<dbReference type="Proteomes" id="UP000051315">
    <property type="component" value="Unassembled WGS sequence"/>
</dbReference>
<evidence type="ECO:0000313" key="2">
    <source>
        <dbReference type="Proteomes" id="UP000051315"/>
    </source>
</evidence>
<dbReference type="PATRIC" id="fig|1423735.3.peg.600"/>
<accession>A0A0R1VZD3</accession>
<dbReference type="RefSeq" id="WP_057825433.1">
    <property type="nucleotide sequence ID" value="NZ_AZFX01000087.1"/>
</dbReference>
<name>A0A0R1VZD3_9LACO</name>
<dbReference type="InterPro" id="IPR035942">
    <property type="entry name" value="Lp2179-like_sf"/>
</dbReference>
<organism evidence="1 2">
    <name type="scientific">Lapidilactobacillus concavus DSM 17758</name>
    <dbReference type="NCBI Taxonomy" id="1423735"/>
    <lineage>
        <taxon>Bacteria</taxon>
        <taxon>Bacillati</taxon>
        <taxon>Bacillota</taxon>
        <taxon>Bacilli</taxon>
        <taxon>Lactobacillales</taxon>
        <taxon>Lactobacillaceae</taxon>
        <taxon>Lapidilactobacillus</taxon>
    </lineage>
</organism>
<evidence type="ECO:0000313" key="1">
    <source>
        <dbReference type="EMBL" id="KRM08505.1"/>
    </source>
</evidence>
<comment type="caution">
    <text evidence="1">The sequence shown here is derived from an EMBL/GenBank/DDBJ whole genome shotgun (WGS) entry which is preliminary data.</text>
</comment>
<dbReference type="Pfam" id="PF08866">
    <property type="entry name" value="DUF1831"/>
    <property type="match status" value="1"/>
</dbReference>
<evidence type="ECO:0008006" key="3">
    <source>
        <dbReference type="Google" id="ProtNLM"/>
    </source>
</evidence>
<dbReference type="STRING" id="1423735.FC15_GL000573"/>
<gene>
    <name evidence="1" type="ORF">FC15_GL000573</name>
</gene>
<protein>
    <recommendedName>
        <fullName evidence="3">Cysteine desulfurase</fullName>
    </recommendedName>
</protein>
<dbReference type="SUPFAM" id="SSF160800">
    <property type="entry name" value="Lp2179-like"/>
    <property type="match status" value="1"/>
</dbReference>
<dbReference type="InterPro" id="IPR014965">
    <property type="entry name" value="Amino_acid_metab_prot_put"/>
</dbReference>
<keyword evidence="2" id="KW-1185">Reference proteome</keyword>
<proteinExistence type="predicted"/>